<dbReference type="GO" id="GO:0008941">
    <property type="term" value="F:nitric oxide dioxygenase NAD(P)H activity"/>
    <property type="evidence" value="ECO:0007669"/>
    <property type="project" value="TreeGrafter"/>
</dbReference>
<evidence type="ECO:0000313" key="8">
    <source>
        <dbReference type="Proteomes" id="UP000199375"/>
    </source>
</evidence>
<reference evidence="7 8" key="1">
    <citation type="submission" date="2016-06" db="EMBL/GenBank/DDBJ databases">
        <authorList>
            <person name="Kjaerup R.B."/>
            <person name="Dalgaard T.S."/>
            <person name="Juul-Madsen H.R."/>
        </authorList>
    </citation>
    <scope>NUCLEOTIDE SEQUENCE [LARGE SCALE GENOMIC DNA]</scope>
    <source>
        <strain evidence="7 8">DSM 45626</strain>
    </source>
</reference>
<dbReference type="PANTHER" id="PTHR43396">
    <property type="entry name" value="FLAVOHEMOPROTEIN"/>
    <property type="match status" value="1"/>
</dbReference>
<evidence type="ECO:0000313" key="7">
    <source>
        <dbReference type="EMBL" id="SCF20553.1"/>
    </source>
</evidence>
<dbReference type="GO" id="GO:0019825">
    <property type="term" value="F:oxygen binding"/>
    <property type="evidence" value="ECO:0007669"/>
    <property type="project" value="InterPro"/>
</dbReference>
<dbReference type="GO" id="GO:0005344">
    <property type="term" value="F:oxygen carrier activity"/>
    <property type="evidence" value="ECO:0007669"/>
    <property type="project" value="UniProtKB-KW"/>
</dbReference>
<evidence type="ECO:0000256" key="5">
    <source>
        <dbReference type="RuleBase" id="RU000356"/>
    </source>
</evidence>
<dbReference type="SUPFAM" id="SSF46458">
    <property type="entry name" value="Globin-like"/>
    <property type="match status" value="1"/>
</dbReference>
<evidence type="ECO:0000259" key="6">
    <source>
        <dbReference type="PROSITE" id="PS01033"/>
    </source>
</evidence>
<protein>
    <submittedName>
        <fullName evidence="7">Hemoglobin-like flavoprotein</fullName>
    </submittedName>
</protein>
<evidence type="ECO:0000256" key="1">
    <source>
        <dbReference type="ARBA" id="ARBA00022617"/>
    </source>
</evidence>
<keyword evidence="1 5" id="KW-0349">Heme</keyword>
<dbReference type="GO" id="GO:0046872">
    <property type="term" value="F:metal ion binding"/>
    <property type="evidence" value="ECO:0007669"/>
    <property type="project" value="UniProtKB-KW"/>
</dbReference>
<evidence type="ECO:0000256" key="4">
    <source>
        <dbReference type="ARBA" id="ARBA00023004"/>
    </source>
</evidence>
<accession>A0A1C4YII6</accession>
<dbReference type="GO" id="GO:0020037">
    <property type="term" value="F:heme binding"/>
    <property type="evidence" value="ECO:0007669"/>
    <property type="project" value="InterPro"/>
</dbReference>
<feature type="domain" description="Globin" evidence="6">
    <location>
        <begin position="1"/>
        <end position="134"/>
    </location>
</feature>
<dbReference type="RefSeq" id="WP_091286400.1">
    <property type="nucleotide sequence ID" value="NZ_FMCW01000049.1"/>
</dbReference>
<dbReference type="InterPro" id="IPR000971">
    <property type="entry name" value="Globin"/>
</dbReference>
<name>A0A1C4YII6_9ACTN</name>
<dbReference type="PROSITE" id="PS01033">
    <property type="entry name" value="GLOBIN"/>
    <property type="match status" value="1"/>
</dbReference>
<dbReference type="Pfam" id="PF00042">
    <property type="entry name" value="Globin"/>
    <property type="match status" value="1"/>
</dbReference>
<keyword evidence="5" id="KW-0813">Transport</keyword>
<dbReference type="Gene3D" id="1.10.490.10">
    <property type="entry name" value="Globins"/>
    <property type="match status" value="1"/>
</dbReference>
<keyword evidence="3" id="KW-0479">Metal-binding</keyword>
<keyword evidence="2 5" id="KW-0561">Oxygen transport</keyword>
<dbReference type="InterPro" id="IPR009050">
    <property type="entry name" value="Globin-like_sf"/>
</dbReference>
<dbReference type="GO" id="GO:0071949">
    <property type="term" value="F:FAD binding"/>
    <property type="evidence" value="ECO:0007669"/>
    <property type="project" value="TreeGrafter"/>
</dbReference>
<dbReference type="GO" id="GO:0071500">
    <property type="term" value="P:cellular response to nitrosative stress"/>
    <property type="evidence" value="ECO:0007669"/>
    <property type="project" value="TreeGrafter"/>
</dbReference>
<organism evidence="7 8">
    <name type="scientific">Micromonospora haikouensis</name>
    <dbReference type="NCBI Taxonomy" id="686309"/>
    <lineage>
        <taxon>Bacteria</taxon>
        <taxon>Bacillati</taxon>
        <taxon>Actinomycetota</taxon>
        <taxon>Actinomycetes</taxon>
        <taxon>Micromonosporales</taxon>
        <taxon>Micromonosporaceae</taxon>
        <taxon>Micromonospora</taxon>
    </lineage>
</organism>
<evidence type="ECO:0000256" key="3">
    <source>
        <dbReference type="ARBA" id="ARBA00022723"/>
    </source>
</evidence>
<dbReference type="PANTHER" id="PTHR43396:SF3">
    <property type="entry name" value="FLAVOHEMOPROTEIN"/>
    <property type="match status" value="1"/>
</dbReference>
<dbReference type="EMBL" id="FMCW01000049">
    <property type="protein sequence ID" value="SCF20553.1"/>
    <property type="molecule type" value="Genomic_DNA"/>
</dbReference>
<proteinExistence type="inferred from homology"/>
<evidence type="ECO:0000256" key="2">
    <source>
        <dbReference type="ARBA" id="ARBA00022621"/>
    </source>
</evidence>
<dbReference type="GO" id="GO:0046210">
    <property type="term" value="P:nitric oxide catabolic process"/>
    <property type="evidence" value="ECO:0007669"/>
    <property type="project" value="TreeGrafter"/>
</dbReference>
<dbReference type="AlphaFoldDB" id="A0A1C4YII6"/>
<dbReference type="InterPro" id="IPR012292">
    <property type="entry name" value="Globin/Proto"/>
</dbReference>
<dbReference type="Proteomes" id="UP000199375">
    <property type="component" value="Unassembled WGS sequence"/>
</dbReference>
<keyword evidence="4" id="KW-0408">Iron</keyword>
<sequence>MSPEQVELVRDSLRAMGPRLDAVADDFYGRVFAHHPELRAMFPAELAGQREKFAEELQTIVAAIPDLDGFLARARLLGARHGGYGVRAARYRLFRDLLLESFAAELGEAWTEARASAWRGAYDMVSEAMMMGTTRARQPSLFRR</sequence>
<comment type="similarity">
    <text evidence="5">Belongs to the globin family.</text>
</comment>
<gene>
    <name evidence="7" type="ORF">GA0070558_14920</name>
</gene>